<feature type="chain" id="PRO_5016831076" evidence="3">
    <location>
        <begin position="21"/>
        <end position="419"/>
    </location>
</feature>
<dbReference type="Proteomes" id="UP000252023">
    <property type="component" value="Chromosome"/>
</dbReference>
<accession>A0A344PHM1</accession>
<proteinExistence type="inferred from homology"/>
<feature type="signal peptide" evidence="3">
    <location>
        <begin position="1"/>
        <end position="20"/>
    </location>
</feature>
<dbReference type="InterPro" id="IPR006059">
    <property type="entry name" value="SBP"/>
</dbReference>
<comment type="subcellular location">
    <subcellularLocation>
        <location evidence="1">Periplasm</location>
    </subcellularLocation>
</comment>
<sequence length="419" mass="44535">MKTTVTALLLGSALATGAWAGDVRMMWYSDGNEGEVMADLVSRFNAENPDIKLTLDNVAYQVIKEQLPIQLAAGQGPDIARMTDIKKEAGHFLDLTPYLADPAYWQTNFGAQMDWMRPDGSDAITGFMTQLTLTGGFANATLFEQAGVPLPGEGATWDEWVDAAAKVQASQQTAAAMAIDRSGHRIAGPMISEGAKLIGPDRKPAPLDDAGKGFLTKLIGWTADGKNLKDVWVSAAGATYRAGADEFINAAVPFYYSGSWQVANLSEKIGDGFDWVATGSPCGAAGCTGLPGGAALVAIKSTKNPQDVGKVMDWFAREDIVKEFSERALFLPAHKAVLEKGLDFKTEDPHAKAALNMFVKATGQLTEEAQQIPAWTPASDVYAALVKRVGEAMAGELSPEDAFARIDADIAEAAAKVAQ</sequence>
<dbReference type="OrthoDB" id="6416561at2"/>
<dbReference type="PANTHER" id="PTHR43649">
    <property type="entry name" value="ARABINOSE-BINDING PROTEIN-RELATED"/>
    <property type="match status" value="1"/>
</dbReference>
<dbReference type="Gene3D" id="3.40.190.10">
    <property type="entry name" value="Periplasmic binding protein-like II"/>
    <property type="match status" value="1"/>
</dbReference>
<evidence type="ECO:0000313" key="4">
    <source>
        <dbReference type="EMBL" id="AXC48876.1"/>
    </source>
</evidence>
<evidence type="ECO:0000313" key="5">
    <source>
        <dbReference type="Proteomes" id="UP000252023"/>
    </source>
</evidence>
<name>A0A344PHM1_9RHOB</name>
<dbReference type="Pfam" id="PF01547">
    <property type="entry name" value="SBP_bac_1"/>
    <property type="match status" value="1"/>
</dbReference>
<keyword evidence="5" id="KW-1185">Reference proteome</keyword>
<protein>
    <submittedName>
        <fullName evidence="4">Carbohydrate ABC transporter substrate-binding protein</fullName>
    </submittedName>
</protein>
<dbReference type="KEGG" id="pars:DRW48_03455"/>
<keyword evidence="3" id="KW-0732">Signal</keyword>
<evidence type="ECO:0000256" key="3">
    <source>
        <dbReference type="SAM" id="SignalP"/>
    </source>
</evidence>
<evidence type="ECO:0000256" key="1">
    <source>
        <dbReference type="ARBA" id="ARBA00004418"/>
    </source>
</evidence>
<comment type="similarity">
    <text evidence="2">Belongs to the bacterial solute-binding protein 1 family.</text>
</comment>
<dbReference type="GO" id="GO:0042597">
    <property type="term" value="C:periplasmic space"/>
    <property type="evidence" value="ECO:0007669"/>
    <property type="project" value="UniProtKB-SubCell"/>
</dbReference>
<dbReference type="InterPro" id="IPR050490">
    <property type="entry name" value="Bact_solute-bd_prot1"/>
</dbReference>
<dbReference type="RefSeq" id="WP_114075195.1">
    <property type="nucleotide sequence ID" value="NZ_CP030918.1"/>
</dbReference>
<dbReference type="PANTHER" id="PTHR43649:SF12">
    <property type="entry name" value="DIACETYLCHITOBIOSE BINDING PROTEIN DASA"/>
    <property type="match status" value="1"/>
</dbReference>
<gene>
    <name evidence="4" type="ORF">DRW48_03455</name>
</gene>
<evidence type="ECO:0000256" key="2">
    <source>
        <dbReference type="ARBA" id="ARBA00008520"/>
    </source>
</evidence>
<dbReference type="EMBL" id="CP030918">
    <property type="protein sequence ID" value="AXC48876.1"/>
    <property type="molecule type" value="Genomic_DNA"/>
</dbReference>
<reference evidence="5" key="1">
    <citation type="submission" date="2018-07" db="EMBL/GenBank/DDBJ databases">
        <title>Genome sequencing of Paracoccus sp. SC2-6.</title>
        <authorList>
            <person name="Heo J."/>
            <person name="Kim S.-J."/>
            <person name="Kwon S.-W."/>
        </authorList>
    </citation>
    <scope>NUCLEOTIDE SEQUENCE [LARGE SCALE GENOMIC DNA]</scope>
    <source>
        <strain evidence="5">SC2-6</strain>
    </source>
</reference>
<organism evidence="4 5">
    <name type="scientific">Paracoccus suum</name>
    <dbReference type="NCBI Taxonomy" id="2259340"/>
    <lineage>
        <taxon>Bacteria</taxon>
        <taxon>Pseudomonadati</taxon>
        <taxon>Pseudomonadota</taxon>
        <taxon>Alphaproteobacteria</taxon>
        <taxon>Rhodobacterales</taxon>
        <taxon>Paracoccaceae</taxon>
        <taxon>Paracoccus</taxon>
    </lineage>
</organism>
<dbReference type="SUPFAM" id="SSF53850">
    <property type="entry name" value="Periplasmic binding protein-like II"/>
    <property type="match status" value="1"/>
</dbReference>
<dbReference type="AlphaFoldDB" id="A0A344PHM1"/>